<evidence type="ECO:0000256" key="6">
    <source>
        <dbReference type="ARBA" id="ARBA00023027"/>
    </source>
</evidence>
<proteinExistence type="inferred from homology"/>
<dbReference type="Proteomes" id="UP001220961">
    <property type="component" value="Chromosome 6"/>
</dbReference>
<accession>A0AAF0EAM4</accession>
<comment type="cofactor">
    <cofactor evidence="1 7">
        <name>Zn(2+)</name>
        <dbReference type="ChEBI" id="CHEBI:29105"/>
    </cofactor>
</comment>
<dbReference type="InterPro" id="IPR011032">
    <property type="entry name" value="GroES-like_sf"/>
</dbReference>
<dbReference type="Pfam" id="PF00107">
    <property type="entry name" value="ADH_zinc_N"/>
    <property type="match status" value="1"/>
</dbReference>
<evidence type="ECO:0000313" key="10">
    <source>
        <dbReference type="Proteomes" id="UP001220961"/>
    </source>
</evidence>
<dbReference type="PANTHER" id="PTHR43161">
    <property type="entry name" value="SORBITOL DEHYDROGENASE"/>
    <property type="match status" value="1"/>
</dbReference>
<dbReference type="PANTHER" id="PTHR43161:SF9">
    <property type="entry name" value="SORBITOL DEHYDROGENASE"/>
    <property type="match status" value="1"/>
</dbReference>
<dbReference type="PROSITE" id="PS00059">
    <property type="entry name" value="ADH_ZINC"/>
    <property type="match status" value="1"/>
</dbReference>
<keyword evidence="6" id="KW-0520">NAD</keyword>
<dbReference type="SMART" id="SM00829">
    <property type="entry name" value="PKS_ER"/>
    <property type="match status" value="1"/>
</dbReference>
<dbReference type="InterPro" id="IPR013149">
    <property type="entry name" value="ADH-like_C"/>
</dbReference>
<dbReference type="GO" id="GO:0006062">
    <property type="term" value="P:sorbitol catabolic process"/>
    <property type="evidence" value="ECO:0007669"/>
    <property type="project" value="TreeGrafter"/>
</dbReference>
<evidence type="ECO:0000256" key="4">
    <source>
        <dbReference type="ARBA" id="ARBA00022833"/>
    </source>
</evidence>
<keyword evidence="10" id="KW-1185">Reference proteome</keyword>
<sequence>MSGENSLPTPAAQGNVSFVLKKVHETVFEDRPLAPLRPGEVRVNVRQTGLCGSDCHYREHGRIGDFVLTAPMVLGHESAGVITEVGPGVENRAVGDRVALEPGVPCLSCPLCLRGDYNHCVKLVFAATPPYDGTLATYYTLNAAFAHKIPDHMSMEAASLMEPLSVGVHAAVSRGQVRAMQNVLVMGAGPIGLMIGAVARAFGARRVVLCDLVDEKLQFAESFCATSTFKPSAPQPGESDADCAARNARALVAQVGGDVAQNDGFDLVLDATGAQSCILLAAWAARCRGRIVLVGMGRADVLVSVTRVIVRELEVTGSFRYGSGDYDISIALTAAGQIDVTRLVTHRYLFADAEKAFDAVTRGRGDDGRTCIKVQICQGAAPGL</sequence>
<protein>
    <recommendedName>
        <fullName evidence="8">Enoyl reductase (ER) domain-containing protein</fullName>
    </recommendedName>
</protein>
<dbReference type="Pfam" id="PF08240">
    <property type="entry name" value="ADH_N"/>
    <property type="match status" value="1"/>
</dbReference>
<dbReference type="FunFam" id="3.40.50.720:FF:000068">
    <property type="entry name" value="Sorbitol dehydrogenase"/>
    <property type="match status" value="1"/>
</dbReference>
<dbReference type="AlphaFoldDB" id="A0AAF0EAM4"/>
<dbReference type="Gene3D" id="3.40.50.720">
    <property type="entry name" value="NAD(P)-binding Rossmann-like Domain"/>
    <property type="match status" value="1"/>
</dbReference>
<comment type="similarity">
    <text evidence="2 7">Belongs to the zinc-containing alcohol dehydrogenase family.</text>
</comment>
<dbReference type="InterPro" id="IPR036291">
    <property type="entry name" value="NAD(P)-bd_dom_sf"/>
</dbReference>
<dbReference type="InterPro" id="IPR020843">
    <property type="entry name" value="ER"/>
</dbReference>
<dbReference type="CDD" id="cd05285">
    <property type="entry name" value="sorbitol_DH"/>
    <property type="match status" value="1"/>
</dbReference>
<evidence type="ECO:0000256" key="1">
    <source>
        <dbReference type="ARBA" id="ARBA00001947"/>
    </source>
</evidence>
<feature type="domain" description="Enoyl reductase (ER)" evidence="8">
    <location>
        <begin position="21"/>
        <end position="372"/>
    </location>
</feature>
<name>A0AAF0EAM4_9BASI</name>
<evidence type="ECO:0000313" key="9">
    <source>
        <dbReference type="EMBL" id="WFD20763.1"/>
    </source>
</evidence>
<dbReference type="InterPro" id="IPR045306">
    <property type="entry name" value="SDH-like"/>
</dbReference>
<dbReference type="EMBL" id="CP119913">
    <property type="protein sequence ID" value="WFD20763.1"/>
    <property type="molecule type" value="Genomic_DNA"/>
</dbReference>
<evidence type="ECO:0000256" key="5">
    <source>
        <dbReference type="ARBA" id="ARBA00023002"/>
    </source>
</evidence>
<reference evidence="9" key="1">
    <citation type="submission" date="2023-03" db="EMBL/GenBank/DDBJ databases">
        <title>Mating type loci evolution in Malassezia.</title>
        <authorList>
            <person name="Coelho M.A."/>
        </authorList>
    </citation>
    <scope>NUCLEOTIDE SEQUENCE</scope>
    <source>
        <strain evidence="9">CBS 10434</strain>
    </source>
</reference>
<dbReference type="SUPFAM" id="SSF50129">
    <property type="entry name" value="GroES-like"/>
    <property type="match status" value="1"/>
</dbReference>
<evidence type="ECO:0000259" key="8">
    <source>
        <dbReference type="SMART" id="SM00829"/>
    </source>
</evidence>
<keyword evidence="5" id="KW-0560">Oxidoreductase</keyword>
<evidence type="ECO:0000256" key="2">
    <source>
        <dbReference type="ARBA" id="ARBA00008072"/>
    </source>
</evidence>
<dbReference type="GO" id="GO:0003939">
    <property type="term" value="F:L-iditol 2-dehydrogenase (NAD+) activity"/>
    <property type="evidence" value="ECO:0007669"/>
    <property type="project" value="TreeGrafter"/>
</dbReference>
<keyword evidence="3 7" id="KW-0479">Metal-binding</keyword>
<dbReference type="Gene3D" id="3.90.180.10">
    <property type="entry name" value="Medium-chain alcohol dehydrogenases, catalytic domain"/>
    <property type="match status" value="1"/>
</dbReference>
<keyword evidence="4 7" id="KW-0862">Zinc</keyword>
<dbReference type="InterPro" id="IPR002328">
    <property type="entry name" value="ADH_Zn_CS"/>
</dbReference>
<gene>
    <name evidence="9" type="ORF">MCAP1_003016</name>
</gene>
<dbReference type="InterPro" id="IPR013154">
    <property type="entry name" value="ADH-like_N"/>
</dbReference>
<organism evidence="9 10">
    <name type="scientific">Malassezia caprae</name>
    <dbReference type="NCBI Taxonomy" id="1381934"/>
    <lineage>
        <taxon>Eukaryota</taxon>
        <taxon>Fungi</taxon>
        <taxon>Dikarya</taxon>
        <taxon>Basidiomycota</taxon>
        <taxon>Ustilaginomycotina</taxon>
        <taxon>Malasseziomycetes</taxon>
        <taxon>Malasseziales</taxon>
        <taxon>Malasseziaceae</taxon>
        <taxon>Malassezia</taxon>
    </lineage>
</organism>
<evidence type="ECO:0000256" key="3">
    <source>
        <dbReference type="ARBA" id="ARBA00022723"/>
    </source>
</evidence>
<dbReference type="GO" id="GO:0008270">
    <property type="term" value="F:zinc ion binding"/>
    <property type="evidence" value="ECO:0007669"/>
    <property type="project" value="InterPro"/>
</dbReference>
<dbReference type="SUPFAM" id="SSF51735">
    <property type="entry name" value="NAD(P)-binding Rossmann-fold domains"/>
    <property type="match status" value="1"/>
</dbReference>
<evidence type="ECO:0000256" key="7">
    <source>
        <dbReference type="RuleBase" id="RU361277"/>
    </source>
</evidence>